<evidence type="ECO:0000313" key="2">
    <source>
        <dbReference type="Proteomes" id="UP000283458"/>
    </source>
</evidence>
<keyword evidence="2" id="KW-1185">Reference proteome</keyword>
<dbReference type="Proteomes" id="UP000283458">
    <property type="component" value="Unassembled WGS sequence"/>
</dbReference>
<evidence type="ECO:0008006" key="3">
    <source>
        <dbReference type="Google" id="ProtNLM"/>
    </source>
</evidence>
<protein>
    <recommendedName>
        <fullName evidence="3">Transposase</fullName>
    </recommendedName>
</protein>
<organism evidence="1 2">
    <name type="scientific">Azospirillum cavernae</name>
    <dbReference type="NCBI Taxonomy" id="2320860"/>
    <lineage>
        <taxon>Bacteria</taxon>
        <taxon>Pseudomonadati</taxon>
        <taxon>Pseudomonadota</taxon>
        <taxon>Alphaproteobacteria</taxon>
        <taxon>Rhodospirillales</taxon>
        <taxon>Azospirillaceae</taxon>
        <taxon>Azospirillum</taxon>
    </lineage>
</organism>
<accession>A0A418VQA2</accession>
<proteinExistence type="predicted"/>
<sequence>MLLIFFRDHGRFPRRLAEIDPATVHMIAQQIAVARPACDTLNLSARTVERHRAEEPTQRDQHIQSIAERGRLGWRRQAEYGKRSKAETAMARYKRILGGQLRTRTLPGQQAEAAIGVAVLNRMIDQARPNSVRAA</sequence>
<evidence type="ECO:0000313" key="1">
    <source>
        <dbReference type="EMBL" id="RJF78444.1"/>
    </source>
</evidence>
<name>A0A418VQA2_9PROT</name>
<dbReference type="EMBL" id="QYUL01000004">
    <property type="protein sequence ID" value="RJF78444.1"/>
    <property type="molecule type" value="Genomic_DNA"/>
</dbReference>
<gene>
    <name evidence="1" type="ORF">D3877_25500</name>
</gene>
<comment type="caution">
    <text evidence="1">The sequence shown here is derived from an EMBL/GenBank/DDBJ whole genome shotgun (WGS) entry which is preliminary data.</text>
</comment>
<reference evidence="1 2" key="1">
    <citation type="submission" date="2018-09" db="EMBL/GenBank/DDBJ databases">
        <authorList>
            <person name="Zhu H."/>
        </authorList>
    </citation>
    <scope>NUCLEOTIDE SEQUENCE [LARGE SCALE GENOMIC DNA]</scope>
    <source>
        <strain evidence="1 2">K2W22B-5</strain>
    </source>
</reference>
<dbReference type="OrthoDB" id="7298998at2"/>
<dbReference type="AlphaFoldDB" id="A0A418VQA2"/>